<evidence type="ECO:0000256" key="5">
    <source>
        <dbReference type="SAM" id="MobiDB-lite"/>
    </source>
</evidence>
<evidence type="ECO:0000256" key="2">
    <source>
        <dbReference type="ARBA" id="ARBA00022801"/>
    </source>
</evidence>
<evidence type="ECO:0000313" key="7">
    <source>
        <dbReference type="Proteomes" id="UP000321820"/>
    </source>
</evidence>
<dbReference type="GO" id="GO:0004650">
    <property type="term" value="F:polygalacturonase activity"/>
    <property type="evidence" value="ECO:0007669"/>
    <property type="project" value="InterPro"/>
</dbReference>
<evidence type="ECO:0000256" key="3">
    <source>
        <dbReference type="ARBA" id="ARBA00023295"/>
    </source>
</evidence>
<dbReference type="Pfam" id="PF00295">
    <property type="entry name" value="Glyco_hydro_28"/>
    <property type="match status" value="1"/>
</dbReference>
<name>A0A5B9EMH4_9BACT</name>
<protein>
    <submittedName>
        <fullName evidence="6">Glycoside hydrolase</fullName>
    </submittedName>
</protein>
<dbReference type="InterPro" id="IPR051801">
    <property type="entry name" value="GH28_Enzymes"/>
</dbReference>
<proteinExistence type="inferred from homology"/>
<comment type="similarity">
    <text evidence="1 4">Belongs to the glycosyl hydrolase 28 family.</text>
</comment>
<dbReference type="InterPro" id="IPR000743">
    <property type="entry name" value="Glyco_hydro_28"/>
</dbReference>
<dbReference type="Gene3D" id="2.160.20.10">
    <property type="entry name" value="Single-stranded right-handed beta-helix, Pectin lyase-like"/>
    <property type="match status" value="1"/>
</dbReference>
<reference evidence="6 7" key="1">
    <citation type="submission" date="2019-08" db="EMBL/GenBank/DDBJ databases">
        <title>Complete genome sequence of Terriglobus albidus strain ORNL.</title>
        <authorList>
            <person name="Podar M."/>
        </authorList>
    </citation>
    <scope>NUCLEOTIDE SEQUENCE [LARGE SCALE GENOMIC DNA]</scope>
    <source>
        <strain evidence="6 7">ORNL</strain>
    </source>
</reference>
<dbReference type="PANTHER" id="PTHR31339:SF9">
    <property type="entry name" value="PLASMIN AND FIBRONECTIN-BINDING PROTEIN A"/>
    <property type="match status" value="1"/>
</dbReference>
<evidence type="ECO:0000313" key="6">
    <source>
        <dbReference type="EMBL" id="QEE31276.1"/>
    </source>
</evidence>
<keyword evidence="7" id="KW-1185">Reference proteome</keyword>
<dbReference type="GO" id="GO:0005975">
    <property type="term" value="P:carbohydrate metabolic process"/>
    <property type="evidence" value="ECO:0007669"/>
    <property type="project" value="InterPro"/>
</dbReference>
<dbReference type="EMBL" id="CP042806">
    <property type="protein sequence ID" value="QEE31276.1"/>
    <property type="molecule type" value="Genomic_DNA"/>
</dbReference>
<organism evidence="6 7">
    <name type="scientific">Terriglobus albidus</name>
    <dbReference type="NCBI Taxonomy" id="1592106"/>
    <lineage>
        <taxon>Bacteria</taxon>
        <taxon>Pseudomonadati</taxon>
        <taxon>Acidobacteriota</taxon>
        <taxon>Terriglobia</taxon>
        <taxon>Terriglobales</taxon>
        <taxon>Acidobacteriaceae</taxon>
        <taxon>Terriglobus</taxon>
    </lineage>
</organism>
<evidence type="ECO:0000256" key="4">
    <source>
        <dbReference type="RuleBase" id="RU361169"/>
    </source>
</evidence>
<dbReference type="AlphaFoldDB" id="A0A5B9EMH4"/>
<feature type="compositionally biased region" description="Basic and acidic residues" evidence="5">
    <location>
        <begin position="322"/>
        <end position="333"/>
    </location>
</feature>
<feature type="region of interest" description="Disordered" evidence="5">
    <location>
        <begin position="311"/>
        <end position="333"/>
    </location>
</feature>
<gene>
    <name evidence="6" type="ORF">FTW19_09880</name>
</gene>
<keyword evidence="2 4" id="KW-0378">Hydrolase</keyword>
<accession>A0A5B9EMH4</accession>
<dbReference type="InterPro" id="IPR012334">
    <property type="entry name" value="Pectin_lyas_fold"/>
</dbReference>
<dbReference type="Proteomes" id="UP000321820">
    <property type="component" value="Chromosome"/>
</dbReference>
<keyword evidence="3 4" id="KW-0326">Glycosidase</keyword>
<evidence type="ECO:0000256" key="1">
    <source>
        <dbReference type="ARBA" id="ARBA00008834"/>
    </source>
</evidence>
<dbReference type="PANTHER" id="PTHR31339">
    <property type="entry name" value="PECTIN LYASE-RELATED"/>
    <property type="match status" value="1"/>
</dbReference>
<dbReference type="KEGG" id="talb:FTW19_09880"/>
<dbReference type="InterPro" id="IPR011050">
    <property type="entry name" value="Pectin_lyase_fold/virulence"/>
</dbReference>
<dbReference type="SUPFAM" id="SSF51126">
    <property type="entry name" value="Pectin lyase-like"/>
    <property type="match status" value="1"/>
</dbReference>
<sequence length="543" mass="57660">MLPKQAHAAAPSRNDIDLGSRVYNIRSYGAKGDGVTLDTKALQAAIDACNHDGGGTVLVPAGTFQIGTVELKSNVTLHIAASGKLLGSADGKQYHAVDAIPLSGDTTLIDGNWALLYAVNATNVTVEGPGTIDGQGYQFHSPVRGQKPPSGLGGNSRPYHILAYRCEGLRVRDIDLLDCAYHSIRVIQSKRVHMDGIYIHNRVNGNNDGFHFISAQYVTVNNCVIMCQDDACALFGSCQNVAITNSIFSTRWSVFRFGGGSPRNITVSNCVLMQVYGCPIKFQGNPGSSYENINFSNITLDQVTGPIHVSVGPRQPRANAPRTDDMATAPREESGAPAVLRNVSFSNIQGTVTTDPPQLAEAKVTSGYNPGEKHSCITLTCSGGATMENVSLSNINLTFGGGGTAEDAARRDLPEIAGEYFMMGPMPAYGLYARGVHGLTVENVKFRLASSDLRPAVIFDRVVDASIRGLNVEADSQTESAVRFINSKDVLLTDPRMKGAPQAYLQVEGSGSEKITLDGGDVASANLVKYAASASNGTVKVRA</sequence>
<dbReference type="OrthoDB" id="9795222at2"/>